<evidence type="ECO:0000313" key="1">
    <source>
        <dbReference type="EMBL" id="CAH1100761.1"/>
    </source>
</evidence>
<name>A0A9P0G7G6_9CUCU</name>
<gene>
    <name evidence="1" type="ORF">PSYICH_LOCUS2010</name>
</gene>
<protein>
    <submittedName>
        <fullName evidence="1">Uncharacterized protein</fullName>
    </submittedName>
</protein>
<dbReference type="AlphaFoldDB" id="A0A9P0G7G6"/>
<keyword evidence="2" id="KW-1185">Reference proteome</keyword>
<dbReference type="Proteomes" id="UP001153636">
    <property type="component" value="Chromosome 10"/>
</dbReference>
<accession>A0A9P0G7G6</accession>
<reference evidence="1" key="1">
    <citation type="submission" date="2022-01" db="EMBL/GenBank/DDBJ databases">
        <authorList>
            <person name="King R."/>
        </authorList>
    </citation>
    <scope>NUCLEOTIDE SEQUENCE</scope>
</reference>
<evidence type="ECO:0000313" key="2">
    <source>
        <dbReference type="Proteomes" id="UP001153636"/>
    </source>
</evidence>
<dbReference type="EMBL" id="OV651822">
    <property type="protein sequence ID" value="CAH1100761.1"/>
    <property type="molecule type" value="Genomic_DNA"/>
</dbReference>
<proteinExistence type="predicted"/>
<sequence>MLLLLEKTHSVRSSWQSSIPRCHQLVLPSNAIYSLFGATEGLYCQHSAFKGLIITVKGLIIAIRGLNNAIKGFISVIKGFNSAIKELMVAIKGLIIVIKWLIILP</sequence>
<organism evidence="1 2">
    <name type="scientific">Psylliodes chrysocephalus</name>
    <dbReference type="NCBI Taxonomy" id="3402493"/>
    <lineage>
        <taxon>Eukaryota</taxon>
        <taxon>Metazoa</taxon>
        <taxon>Ecdysozoa</taxon>
        <taxon>Arthropoda</taxon>
        <taxon>Hexapoda</taxon>
        <taxon>Insecta</taxon>
        <taxon>Pterygota</taxon>
        <taxon>Neoptera</taxon>
        <taxon>Endopterygota</taxon>
        <taxon>Coleoptera</taxon>
        <taxon>Polyphaga</taxon>
        <taxon>Cucujiformia</taxon>
        <taxon>Chrysomeloidea</taxon>
        <taxon>Chrysomelidae</taxon>
        <taxon>Galerucinae</taxon>
        <taxon>Alticini</taxon>
        <taxon>Psylliodes</taxon>
    </lineage>
</organism>